<dbReference type="Proteomes" id="UP001253193">
    <property type="component" value="Unassembled WGS sequence"/>
</dbReference>
<evidence type="ECO:0000256" key="1">
    <source>
        <dbReference type="SAM" id="SignalP"/>
    </source>
</evidence>
<name>A0AAW8PZ08_VIBPH</name>
<reference evidence="2" key="1">
    <citation type="submission" date="2023-06" db="EMBL/GenBank/DDBJ databases">
        <title>Genomic Diversity of Vibrio spp. and Metagenomic Analysis of Pathogens in Florida Gulf Coastal Waters Following Hurricane Ian.</title>
        <authorList>
            <person name="Brumfield K.D."/>
        </authorList>
    </citation>
    <scope>NUCLEOTIDE SEQUENCE</scope>
    <source>
        <strain evidence="2">WBS2B-138</strain>
    </source>
</reference>
<comment type="caution">
    <text evidence="2">The sequence shown here is derived from an EMBL/GenBank/DDBJ whole genome shotgun (WGS) entry which is preliminary data.</text>
</comment>
<feature type="chain" id="PRO_5043521805" evidence="1">
    <location>
        <begin position="19"/>
        <end position="133"/>
    </location>
</feature>
<organism evidence="2 3">
    <name type="scientific">Vibrio parahaemolyticus</name>
    <dbReference type="NCBI Taxonomy" id="670"/>
    <lineage>
        <taxon>Bacteria</taxon>
        <taxon>Pseudomonadati</taxon>
        <taxon>Pseudomonadota</taxon>
        <taxon>Gammaproteobacteria</taxon>
        <taxon>Vibrionales</taxon>
        <taxon>Vibrionaceae</taxon>
        <taxon>Vibrio</taxon>
    </lineage>
</organism>
<dbReference type="AlphaFoldDB" id="A0AAW8PZ08"/>
<dbReference type="Gene3D" id="2.40.50.120">
    <property type="match status" value="1"/>
</dbReference>
<accession>A0AAW8PZ08</accession>
<dbReference type="EMBL" id="JAUHGG010000003">
    <property type="protein sequence ID" value="MDS1821447.1"/>
    <property type="molecule type" value="Genomic_DNA"/>
</dbReference>
<sequence>MKQLSFVALMLCSLPAYSLSCIRPTIDDFIQNDFVYIGTLKSKETPPIGDDIKNEMEIQNIIKGSPDSNLVYTHSLNGRFADYSSFAQIEGGEKYLISGNYGEKLVFGLCGHNVRLIDGEPINKLSDISKYFY</sequence>
<evidence type="ECO:0000313" key="3">
    <source>
        <dbReference type="Proteomes" id="UP001253193"/>
    </source>
</evidence>
<dbReference type="InterPro" id="IPR008993">
    <property type="entry name" value="TIMP-like_OB-fold"/>
</dbReference>
<dbReference type="RefSeq" id="WP_311020337.1">
    <property type="nucleotide sequence ID" value="NZ_JAUHGG010000003.1"/>
</dbReference>
<feature type="signal peptide" evidence="1">
    <location>
        <begin position="1"/>
        <end position="18"/>
    </location>
</feature>
<keyword evidence="1" id="KW-0732">Signal</keyword>
<gene>
    <name evidence="2" type="ORF">QX249_12315</name>
</gene>
<dbReference type="SUPFAM" id="SSF50242">
    <property type="entry name" value="TIMP-like"/>
    <property type="match status" value="1"/>
</dbReference>
<proteinExistence type="predicted"/>
<protein>
    <submittedName>
        <fullName evidence="2">Uncharacterized protein</fullName>
    </submittedName>
</protein>
<evidence type="ECO:0000313" key="2">
    <source>
        <dbReference type="EMBL" id="MDS1821447.1"/>
    </source>
</evidence>